<feature type="compositionally biased region" description="Basic residues" evidence="1">
    <location>
        <begin position="254"/>
        <end position="270"/>
    </location>
</feature>
<gene>
    <name evidence="2" type="ORF">AVDCRST_MAG61-1404</name>
</gene>
<protein>
    <submittedName>
        <fullName evidence="2">2-polyprenyl-6-methoxyphenol hydroxylase and related FAD-dependent oxidoreductases</fullName>
    </submittedName>
</protein>
<name>A0A6J4KJG1_9ACTN</name>
<evidence type="ECO:0000256" key="1">
    <source>
        <dbReference type="SAM" id="MobiDB-lite"/>
    </source>
</evidence>
<feature type="compositionally biased region" description="Basic residues" evidence="1">
    <location>
        <begin position="136"/>
        <end position="150"/>
    </location>
</feature>
<feature type="compositionally biased region" description="Gly residues" evidence="1">
    <location>
        <begin position="371"/>
        <end position="388"/>
    </location>
</feature>
<feature type="compositionally biased region" description="Basic residues" evidence="1">
    <location>
        <begin position="305"/>
        <end position="319"/>
    </location>
</feature>
<feature type="compositionally biased region" description="Low complexity" evidence="1">
    <location>
        <begin position="162"/>
        <end position="181"/>
    </location>
</feature>
<feature type="compositionally biased region" description="Gly residues" evidence="1">
    <location>
        <begin position="151"/>
        <end position="161"/>
    </location>
</feature>
<accession>A0A6J4KJG1</accession>
<evidence type="ECO:0000313" key="2">
    <source>
        <dbReference type="EMBL" id="CAA9306832.1"/>
    </source>
</evidence>
<feature type="compositionally biased region" description="Low complexity" evidence="1">
    <location>
        <begin position="276"/>
        <end position="295"/>
    </location>
</feature>
<organism evidence="2">
    <name type="scientific">uncultured Friedmanniella sp</name>
    <dbReference type="NCBI Taxonomy" id="335381"/>
    <lineage>
        <taxon>Bacteria</taxon>
        <taxon>Bacillati</taxon>
        <taxon>Actinomycetota</taxon>
        <taxon>Actinomycetes</taxon>
        <taxon>Propionibacteriales</taxon>
        <taxon>Nocardioidaceae</taxon>
        <taxon>Friedmanniella</taxon>
        <taxon>environmental samples</taxon>
    </lineage>
</organism>
<feature type="compositionally biased region" description="Low complexity" evidence="1">
    <location>
        <begin position="89"/>
        <end position="113"/>
    </location>
</feature>
<proteinExistence type="predicted"/>
<feature type="region of interest" description="Disordered" evidence="1">
    <location>
        <begin position="225"/>
        <end position="409"/>
    </location>
</feature>
<feature type="non-terminal residue" evidence="2">
    <location>
        <position position="1"/>
    </location>
</feature>
<dbReference type="AlphaFoldDB" id="A0A6J4KJG1"/>
<feature type="non-terminal residue" evidence="2">
    <location>
        <position position="409"/>
    </location>
</feature>
<feature type="compositionally biased region" description="Low complexity" evidence="1">
    <location>
        <begin position="327"/>
        <end position="356"/>
    </location>
</feature>
<sequence>ADDVCGGRRRAGRDDAGAAAGPGWRGGGGAGEAPRLPPRLPRRHGARLDHPAARPAGAGGAVPVDAAEPAAELRAASARRHASDHRRLPAAAAALRLRGHGAAVGPARPVGGRRPVRAHLHVADEHRRGRPAVGGRPRRRRPHPDRRRGGGRPARGPGGGLRRPPFGAPRCCGAGPAGVPGSLRHLVVPAAADRERAAGEGFAGADPLRWGDHAQHPAARLLPDRLLQPQGPGRLAAGRGDRAVPRARGPVAARLRRPARRPHLHRRPASPRRPDGPAAAVAPARAAADRGCCPRHVTGRWGGHQPRHPGRGRRGRPARRAAGGGPADRAGPGPGAASPLVADGAAAAGAARPAPADLHPGVGRPDATGVPGSGGGCASGAGPDGGPGPADRLRAPARARPGLRPPGRL</sequence>
<feature type="compositionally biased region" description="Low complexity" evidence="1">
    <location>
        <begin position="53"/>
        <end position="76"/>
    </location>
</feature>
<reference evidence="2" key="1">
    <citation type="submission" date="2020-02" db="EMBL/GenBank/DDBJ databases">
        <authorList>
            <person name="Meier V. D."/>
        </authorList>
    </citation>
    <scope>NUCLEOTIDE SEQUENCE</scope>
    <source>
        <strain evidence="2">AVDCRST_MAG61</strain>
    </source>
</reference>
<dbReference type="EMBL" id="CADCTT010000199">
    <property type="protein sequence ID" value="CAA9306832.1"/>
    <property type="molecule type" value="Genomic_DNA"/>
</dbReference>
<feature type="compositionally biased region" description="Low complexity" evidence="1">
    <location>
        <begin position="396"/>
        <end position="409"/>
    </location>
</feature>
<feature type="region of interest" description="Disordered" evidence="1">
    <location>
        <begin position="1"/>
        <end position="182"/>
    </location>
</feature>